<evidence type="ECO:0000313" key="8">
    <source>
        <dbReference type="EMBL" id="SSX03911.1"/>
    </source>
</evidence>
<evidence type="ECO:0000256" key="5">
    <source>
        <dbReference type="PROSITE-ProRule" id="PRU00125"/>
    </source>
</evidence>
<keyword evidence="2" id="KW-0677">Repeat</keyword>
<dbReference type="InterPro" id="IPR047120">
    <property type="entry name" value="Pk/Esn/Tes"/>
</dbReference>
<dbReference type="InterPro" id="IPR001781">
    <property type="entry name" value="Znf_LIM"/>
</dbReference>
<dbReference type="CDD" id="cd09830">
    <property type="entry name" value="PET_LIMPETin_LIM-9"/>
    <property type="match status" value="1"/>
</dbReference>
<organism evidence="8">
    <name type="scientific">Culicoides sonorensis</name>
    <name type="common">Biting midge</name>
    <dbReference type="NCBI Taxonomy" id="179676"/>
    <lineage>
        <taxon>Eukaryota</taxon>
        <taxon>Metazoa</taxon>
        <taxon>Ecdysozoa</taxon>
        <taxon>Arthropoda</taxon>
        <taxon>Hexapoda</taxon>
        <taxon>Insecta</taxon>
        <taxon>Pterygota</taxon>
        <taxon>Neoptera</taxon>
        <taxon>Endopterygota</taxon>
        <taxon>Diptera</taxon>
        <taxon>Nematocera</taxon>
        <taxon>Chironomoidea</taxon>
        <taxon>Ceratopogonidae</taxon>
        <taxon>Ceratopogoninae</taxon>
        <taxon>Culicoides</taxon>
        <taxon>Monoculicoides</taxon>
    </lineage>
</organism>
<dbReference type="InterPro" id="IPR010442">
    <property type="entry name" value="PET_domain"/>
</dbReference>
<dbReference type="PANTHER" id="PTHR24211">
    <property type="entry name" value="LIM DOMAIN-CONTAINING PROTEIN"/>
    <property type="match status" value="1"/>
</dbReference>
<protein>
    <submittedName>
        <fullName evidence="8">CSON010594 protein</fullName>
    </submittedName>
</protein>
<dbReference type="EMBL" id="UFQT01000434">
    <property type="protein sequence ID" value="SSX24276.1"/>
    <property type="molecule type" value="Genomic_DNA"/>
</dbReference>
<dbReference type="GO" id="GO:0008270">
    <property type="term" value="F:zinc ion binding"/>
    <property type="evidence" value="ECO:0007669"/>
    <property type="project" value="InterPro"/>
</dbReference>
<dbReference type="VEuPathDB" id="VectorBase:CSON010594"/>
<evidence type="ECO:0000256" key="2">
    <source>
        <dbReference type="ARBA" id="ARBA00022737"/>
    </source>
</evidence>
<name>A0A336KHR9_CULSO</name>
<dbReference type="PROSITE" id="PS00478">
    <property type="entry name" value="LIM_DOMAIN_1"/>
    <property type="match status" value="1"/>
</dbReference>
<dbReference type="SMART" id="SM00132">
    <property type="entry name" value="LIM"/>
    <property type="match status" value="1"/>
</dbReference>
<evidence type="ECO:0000259" key="6">
    <source>
        <dbReference type="PROSITE" id="PS50023"/>
    </source>
</evidence>
<keyword evidence="3 5" id="KW-0862">Zinc</keyword>
<accession>A0A336KHR9</accession>
<dbReference type="PANTHER" id="PTHR24211:SF37">
    <property type="entry name" value="PROTEIN ESPINAS-LIKE PROTEIN"/>
    <property type="match status" value="1"/>
</dbReference>
<dbReference type="EMBL" id="UFQS01000434">
    <property type="protein sequence ID" value="SSX03911.1"/>
    <property type="molecule type" value="Genomic_DNA"/>
</dbReference>
<feature type="domain" description="PET" evidence="7">
    <location>
        <begin position="95"/>
        <end position="204"/>
    </location>
</feature>
<evidence type="ECO:0000256" key="4">
    <source>
        <dbReference type="ARBA" id="ARBA00023038"/>
    </source>
</evidence>
<evidence type="ECO:0000256" key="1">
    <source>
        <dbReference type="ARBA" id="ARBA00022723"/>
    </source>
</evidence>
<evidence type="ECO:0000259" key="7">
    <source>
        <dbReference type="PROSITE" id="PS51303"/>
    </source>
</evidence>
<dbReference type="AlphaFoldDB" id="A0A336KHR9"/>
<keyword evidence="4 5" id="KW-0440">LIM domain</keyword>
<dbReference type="Pfam" id="PF00412">
    <property type="entry name" value="LIM"/>
    <property type="match status" value="1"/>
</dbReference>
<evidence type="ECO:0000313" key="9">
    <source>
        <dbReference type="EMBL" id="SSX24276.1"/>
    </source>
</evidence>
<keyword evidence="1 5" id="KW-0479">Metal-binding</keyword>
<dbReference type="OMA" id="CNACDEV"/>
<dbReference type="PROSITE" id="PS51303">
    <property type="entry name" value="PET"/>
    <property type="match status" value="1"/>
</dbReference>
<dbReference type="Gene3D" id="2.10.110.10">
    <property type="entry name" value="Cysteine Rich Protein"/>
    <property type="match status" value="1"/>
</dbReference>
<dbReference type="Pfam" id="PF06297">
    <property type="entry name" value="PET"/>
    <property type="match status" value="1"/>
</dbReference>
<proteinExistence type="predicted"/>
<sequence>MLTISQSQTHQRNDDLLNKLDLTMSRRPNEHFLESGPIIYEFDEGTKCENCKDECPGYKSHEWRKTCQACKCPRTDHAIYHEQMTSVCERIGFKSDALLNNVSSGTIDPKQMGYIWVPPGLLTSTKIQQYFNQLPSEKVPKLNSSGEKYRNKMLLYQLPKQDLALAYCKYVDKEHNGSFEDFIAARNEIALDIGYVKDAPQKASCNRCTKSMQQSELAVFAPKLRDNMTFHPNCFTCTTCDELLVDLTYCVYEDKIYCERHYSEILKPRCSSCDECLT</sequence>
<reference evidence="9" key="2">
    <citation type="submission" date="2018-07" db="EMBL/GenBank/DDBJ databases">
        <authorList>
            <person name="Quirk P.G."/>
            <person name="Krulwich T.A."/>
        </authorList>
    </citation>
    <scope>NUCLEOTIDE SEQUENCE</scope>
</reference>
<reference evidence="8" key="1">
    <citation type="submission" date="2018-04" db="EMBL/GenBank/DDBJ databases">
        <authorList>
            <person name="Go L.Y."/>
            <person name="Mitchell J.A."/>
        </authorList>
    </citation>
    <scope>NUCLEOTIDE SEQUENCE</scope>
    <source>
        <tissue evidence="8">Whole organism</tissue>
    </source>
</reference>
<feature type="domain" description="LIM zinc-binding" evidence="6">
    <location>
        <begin position="203"/>
        <end position="268"/>
    </location>
</feature>
<dbReference type="PROSITE" id="PS50023">
    <property type="entry name" value="LIM_DOMAIN_2"/>
    <property type="match status" value="1"/>
</dbReference>
<gene>
    <name evidence="8" type="primary">CSON010594</name>
</gene>
<dbReference type="SUPFAM" id="SSF57716">
    <property type="entry name" value="Glucocorticoid receptor-like (DNA-binding domain)"/>
    <property type="match status" value="1"/>
</dbReference>
<evidence type="ECO:0000256" key="3">
    <source>
        <dbReference type="ARBA" id="ARBA00022833"/>
    </source>
</evidence>